<keyword evidence="2" id="KW-0378">Hydrolase</keyword>
<dbReference type="InterPro" id="IPR027417">
    <property type="entry name" value="P-loop_NTPase"/>
</dbReference>
<dbReference type="Pfam" id="PF13654">
    <property type="entry name" value="AAA_32"/>
    <property type="match status" value="1"/>
</dbReference>
<dbReference type="GO" id="GO:0004176">
    <property type="term" value="F:ATP-dependent peptidase activity"/>
    <property type="evidence" value="ECO:0007669"/>
    <property type="project" value="UniProtKB-UniRule"/>
</dbReference>
<dbReference type="InterPro" id="IPR020568">
    <property type="entry name" value="Ribosomal_Su5_D2-typ_SF"/>
</dbReference>
<reference evidence="4 5" key="1">
    <citation type="submission" date="2019-09" db="EMBL/GenBank/DDBJ databases">
        <title>Parvibaculum sedimenti sp. nov., isolated from sediment.</title>
        <authorList>
            <person name="Wang Y."/>
        </authorList>
    </citation>
    <scope>NUCLEOTIDE SEQUENCE [LARGE SCALE GENOMIC DNA]</scope>
    <source>
        <strain evidence="4 5">HXT-9</strain>
    </source>
</reference>
<proteinExistence type="inferred from homology"/>
<evidence type="ECO:0000256" key="2">
    <source>
        <dbReference type="PROSITE-ProRule" id="PRU01122"/>
    </source>
</evidence>
<evidence type="ECO:0000256" key="1">
    <source>
        <dbReference type="ARBA" id="ARBA00022670"/>
    </source>
</evidence>
<feature type="active site" evidence="2">
    <location>
        <position position="736"/>
    </location>
</feature>
<gene>
    <name evidence="4" type="ORF">F2P47_10460</name>
</gene>
<dbReference type="RefSeq" id="WP_152216301.1">
    <property type="nucleotide sequence ID" value="NZ_WESC01000008.1"/>
</dbReference>
<dbReference type="GO" id="GO:0006508">
    <property type="term" value="P:proteolysis"/>
    <property type="evidence" value="ECO:0007669"/>
    <property type="project" value="UniProtKB-KW"/>
</dbReference>
<dbReference type="Pfam" id="PF20437">
    <property type="entry name" value="LonC_helical"/>
    <property type="match status" value="1"/>
</dbReference>
<keyword evidence="1 2" id="KW-0645">Protease</keyword>
<dbReference type="InterPro" id="IPR046843">
    <property type="entry name" value="LonB_AAA-LID"/>
</dbReference>
<dbReference type="PANTHER" id="PTHR10046">
    <property type="entry name" value="ATP DEPENDENT LON PROTEASE FAMILY MEMBER"/>
    <property type="match status" value="1"/>
</dbReference>
<dbReference type="Proteomes" id="UP000468901">
    <property type="component" value="Unassembled WGS sequence"/>
</dbReference>
<dbReference type="PRINTS" id="PR00830">
    <property type="entry name" value="ENDOLAPTASE"/>
</dbReference>
<dbReference type="EC" id="3.4.21.53" evidence="2"/>
<dbReference type="SUPFAM" id="SSF52540">
    <property type="entry name" value="P-loop containing nucleoside triphosphate hydrolases"/>
    <property type="match status" value="1"/>
</dbReference>
<evidence type="ECO:0000313" key="5">
    <source>
        <dbReference type="Proteomes" id="UP000468901"/>
    </source>
</evidence>
<keyword evidence="2" id="KW-0720">Serine protease</keyword>
<protein>
    <recommendedName>
        <fullName evidence="2">endopeptidase La</fullName>
        <ecNumber evidence="2">3.4.21.53</ecNumber>
    </recommendedName>
</protein>
<dbReference type="GO" id="GO:0030163">
    <property type="term" value="P:protein catabolic process"/>
    <property type="evidence" value="ECO:0007669"/>
    <property type="project" value="InterPro"/>
</dbReference>
<dbReference type="AlphaFoldDB" id="A0A6N6VMK7"/>
<dbReference type="InterPro" id="IPR027065">
    <property type="entry name" value="Lon_Prtase"/>
</dbReference>
<dbReference type="Pfam" id="PF05362">
    <property type="entry name" value="Lon_C"/>
    <property type="match status" value="1"/>
</dbReference>
<name>A0A6N6VMK7_9HYPH</name>
<keyword evidence="5" id="KW-1185">Reference proteome</keyword>
<evidence type="ECO:0000313" key="4">
    <source>
        <dbReference type="EMBL" id="KAB7739921.1"/>
    </source>
</evidence>
<dbReference type="InterPro" id="IPR014721">
    <property type="entry name" value="Ribsml_uS5_D2-typ_fold_subgr"/>
</dbReference>
<comment type="caution">
    <text evidence="4">The sequence shown here is derived from an EMBL/GenBank/DDBJ whole genome shotgun (WGS) entry which is preliminary data.</text>
</comment>
<dbReference type="Gene3D" id="3.30.230.10">
    <property type="match status" value="1"/>
</dbReference>
<dbReference type="Gene3D" id="3.40.50.300">
    <property type="entry name" value="P-loop containing nucleotide triphosphate hydrolases"/>
    <property type="match status" value="2"/>
</dbReference>
<sequence>MAVDPIPVDLLYRACDLTQFTFDTTAELEELPGLIGQERVLDALKFGTGIKRYGYNLFVLGPDGAGKHEAVTRFLGTVAARQKAPSDWAYVNNFQAPNKPIVLEIAAGSARALKEGMGRLVEELKATVPSVLESEEYQNRRQSIDEEYRERQERSFEALREKAEGEGIALLRTPAGFALAPVHRGDGQEGEVLKPEEFNKLPEAERKRVEMTIQGLQKELADILEHIPGWEKEHRGRVQKLNSEVAEKLVEQAMRDVRARFDTMPAVRDWLATVAADLIENIAIFATPGDQQQQQAMLAMQAMVQGQTVPFGALNPLRRYEVNVVVENNDLKRRPGSSPWQAEPVVDAGGYIGGGAPIVYEDHPTLQNLVGRVEHIPQMGALITDFMLIRSGSLHRANGGYLLIDALKILREPLAWDALKRALHRRKVVIESPGEFLSLVSTVSLEPDPVPLDLKVILLGDRYLYYVLSNADPEFGELFKVAADFDDEFDREPENDILYARLLAGLARKEELLPLDKSAVGRVIERASRLAEDAEKITTAVRPIADLLHEADFLARRYEATRISAKHIDEAVDAQIARADRMRERSLEMITRDIVMIDTEGSVIGQVNGLSVLSMGSVSFGRPSRITARVRMGMGGSRVLDIEREVELGGPIHSKGVLILSGYLSATFLPEIPFSMSASLVFEQSYGGVDGDSASSAELYALISALAEVPIEQGLAVTGSVNQLGEAQAIGGVNDKIEGFFDICMRRGLTGDQGVLIPAANVKHLMLRQDVVDAVERGMFAIYPVERIEEGVELLMGKPAGARGPDGKFTPGSVFALAEARLAAFAENQRRFAMRPADSNGKK</sequence>
<comment type="catalytic activity">
    <reaction evidence="2">
        <text>Hydrolysis of proteins in presence of ATP.</text>
        <dbReference type="EC" id="3.4.21.53"/>
    </reaction>
</comment>
<dbReference type="InterPro" id="IPR041699">
    <property type="entry name" value="AAA_32"/>
</dbReference>
<dbReference type="Pfam" id="PF20436">
    <property type="entry name" value="LonB_AAA-LID"/>
    <property type="match status" value="1"/>
</dbReference>
<feature type="active site" evidence="2">
    <location>
        <position position="693"/>
    </location>
</feature>
<dbReference type="Gene3D" id="1.10.8.60">
    <property type="match status" value="1"/>
</dbReference>
<feature type="domain" description="Lon proteolytic" evidence="3">
    <location>
        <begin position="601"/>
        <end position="798"/>
    </location>
</feature>
<dbReference type="InterPro" id="IPR046844">
    <property type="entry name" value="Lon-like_helical"/>
</dbReference>
<organism evidence="4 5">
    <name type="scientific">Parvibaculum sedimenti</name>
    <dbReference type="NCBI Taxonomy" id="2608632"/>
    <lineage>
        <taxon>Bacteria</taxon>
        <taxon>Pseudomonadati</taxon>
        <taxon>Pseudomonadota</taxon>
        <taxon>Alphaproteobacteria</taxon>
        <taxon>Hyphomicrobiales</taxon>
        <taxon>Parvibaculaceae</taxon>
        <taxon>Parvibaculum</taxon>
    </lineage>
</organism>
<evidence type="ECO:0000259" key="3">
    <source>
        <dbReference type="PROSITE" id="PS51786"/>
    </source>
</evidence>
<dbReference type="InterPro" id="IPR008269">
    <property type="entry name" value="Lon_proteolytic"/>
</dbReference>
<dbReference type="PROSITE" id="PS51786">
    <property type="entry name" value="LON_PROTEOLYTIC"/>
    <property type="match status" value="1"/>
</dbReference>
<accession>A0A6N6VMK7</accession>
<dbReference type="SUPFAM" id="SSF54211">
    <property type="entry name" value="Ribosomal protein S5 domain 2-like"/>
    <property type="match status" value="1"/>
</dbReference>
<dbReference type="GO" id="GO:0005524">
    <property type="term" value="F:ATP binding"/>
    <property type="evidence" value="ECO:0007669"/>
    <property type="project" value="InterPro"/>
</dbReference>
<comment type="similarity">
    <text evidence="2">Belongs to the peptidase S16 family.</text>
</comment>
<dbReference type="GO" id="GO:0004252">
    <property type="term" value="F:serine-type endopeptidase activity"/>
    <property type="evidence" value="ECO:0007669"/>
    <property type="project" value="UniProtKB-UniRule"/>
</dbReference>
<dbReference type="EMBL" id="WESC01000008">
    <property type="protein sequence ID" value="KAB7739921.1"/>
    <property type="molecule type" value="Genomic_DNA"/>
</dbReference>